<name>A0A8X6GZN6_TRICU</name>
<keyword evidence="8" id="KW-1185">Reference proteome</keyword>
<keyword evidence="4 5" id="KW-0472">Membrane</keyword>
<evidence type="ECO:0000256" key="5">
    <source>
        <dbReference type="SAM" id="Phobius"/>
    </source>
</evidence>
<sequence>MNEHASKPVDFPNVSSKNHQIQIDVSSEKTPNEAEKANLYFWRLFSAGFYGISSFLVIVVNKVVLTNYKFPSTHALGIGQMSVTILTLYIGRSLNIVKFPSISSDVPKKIWPLPLFFIGNLVCGLGGTKHLSLPMFTVLRRFTILMTLIGEYFILNTRQSLPIVATVIAMVGGAIIAAVDDLSFEVRGYLFVLCNDFFTAANNICVKKKLDARDLGKYGLLFYNALFMILPLTVLWWYSGEIEKTLTFYKWLDITFLTSFLMSCFMGFVLMYSTVLCTAYNSALTTTIVGVIKNILVTYIGMYLGVQSSQQLLRKDKAYEFYSLKCHQCAYIY</sequence>
<comment type="caution">
    <text evidence="7">The sequence shown here is derived from an EMBL/GenBank/DDBJ whole genome shotgun (WGS) entry which is preliminary data.</text>
</comment>
<dbReference type="AlphaFoldDB" id="A0A8X6GZN6"/>
<comment type="subcellular location">
    <subcellularLocation>
        <location evidence="1">Membrane</location>
        <topology evidence="1">Multi-pass membrane protein</topology>
    </subcellularLocation>
</comment>
<feature type="transmembrane region" description="Helical" evidence="5">
    <location>
        <begin position="110"/>
        <end position="127"/>
    </location>
</feature>
<keyword evidence="3 5" id="KW-1133">Transmembrane helix</keyword>
<dbReference type="Pfam" id="PF03151">
    <property type="entry name" value="TPT"/>
    <property type="match status" value="1"/>
</dbReference>
<organism evidence="7 8">
    <name type="scientific">Trichonephila clavata</name>
    <name type="common">Joro spider</name>
    <name type="synonym">Nephila clavata</name>
    <dbReference type="NCBI Taxonomy" id="2740835"/>
    <lineage>
        <taxon>Eukaryota</taxon>
        <taxon>Metazoa</taxon>
        <taxon>Ecdysozoa</taxon>
        <taxon>Arthropoda</taxon>
        <taxon>Chelicerata</taxon>
        <taxon>Arachnida</taxon>
        <taxon>Araneae</taxon>
        <taxon>Araneomorphae</taxon>
        <taxon>Entelegynae</taxon>
        <taxon>Araneoidea</taxon>
        <taxon>Nephilidae</taxon>
        <taxon>Trichonephila</taxon>
    </lineage>
</organism>
<dbReference type="GO" id="GO:0016020">
    <property type="term" value="C:membrane"/>
    <property type="evidence" value="ECO:0007669"/>
    <property type="project" value="UniProtKB-SubCell"/>
</dbReference>
<dbReference type="InterPro" id="IPR050186">
    <property type="entry name" value="TPT_transporter"/>
</dbReference>
<proteinExistence type="predicted"/>
<evidence type="ECO:0000313" key="8">
    <source>
        <dbReference type="Proteomes" id="UP000887116"/>
    </source>
</evidence>
<dbReference type="OrthoDB" id="417037at2759"/>
<dbReference type="Proteomes" id="UP000887116">
    <property type="component" value="Unassembled WGS sequence"/>
</dbReference>
<feature type="transmembrane region" description="Helical" evidence="5">
    <location>
        <begin position="39"/>
        <end position="60"/>
    </location>
</feature>
<dbReference type="PANTHER" id="PTHR11132">
    <property type="entry name" value="SOLUTE CARRIER FAMILY 35"/>
    <property type="match status" value="1"/>
</dbReference>
<feature type="domain" description="Sugar phosphate transporter" evidence="6">
    <location>
        <begin position="50"/>
        <end position="298"/>
    </location>
</feature>
<evidence type="ECO:0000313" key="7">
    <source>
        <dbReference type="EMBL" id="GFR13694.1"/>
    </source>
</evidence>
<feature type="transmembrane region" description="Helical" evidence="5">
    <location>
        <begin position="220"/>
        <end position="239"/>
    </location>
</feature>
<keyword evidence="2 5" id="KW-0812">Transmembrane</keyword>
<evidence type="ECO:0000256" key="2">
    <source>
        <dbReference type="ARBA" id="ARBA00022692"/>
    </source>
</evidence>
<reference evidence="7" key="1">
    <citation type="submission" date="2020-07" db="EMBL/GenBank/DDBJ databases">
        <title>Multicomponent nature underlies the extraordinary mechanical properties of spider dragline silk.</title>
        <authorList>
            <person name="Kono N."/>
            <person name="Nakamura H."/>
            <person name="Mori M."/>
            <person name="Yoshida Y."/>
            <person name="Ohtoshi R."/>
            <person name="Malay A.D."/>
            <person name="Moran D.A.P."/>
            <person name="Tomita M."/>
            <person name="Numata K."/>
            <person name="Arakawa K."/>
        </authorList>
    </citation>
    <scope>NUCLEOTIDE SEQUENCE</scope>
</reference>
<dbReference type="EMBL" id="BMAO01017150">
    <property type="protein sequence ID" value="GFR13694.1"/>
    <property type="molecule type" value="Genomic_DNA"/>
</dbReference>
<protein>
    <recommendedName>
        <fullName evidence="6">Sugar phosphate transporter domain-containing protein</fullName>
    </recommendedName>
</protein>
<evidence type="ECO:0000256" key="3">
    <source>
        <dbReference type="ARBA" id="ARBA00022989"/>
    </source>
</evidence>
<accession>A0A8X6GZN6</accession>
<evidence type="ECO:0000256" key="4">
    <source>
        <dbReference type="ARBA" id="ARBA00023136"/>
    </source>
</evidence>
<gene>
    <name evidence="7" type="primary">SLC35D2</name>
    <name evidence="7" type="ORF">TNCT_308371</name>
</gene>
<feature type="transmembrane region" description="Helical" evidence="5">
    <location>
        <begin position="284"/>
        <end position="306"/>
    </location>
</feature>
<evidence type="ECO:0000259" key="6">
    <source>
        <dbReference type="Pfam" id="PF03151"/>
    </source>
</evidence>
<evidence type="ECO:0000256" key="1">
    <source>
        <dbReference type="ARBA" id="ARBA00004141"/>
    </source>
</evidence>
<feature type="transmembrane region" description="Helical" evidence="5">
    <location>
        <begin position="161"/>
        <end position="179"/>
    </location>
</feature>
<dbReference type="InterPro" id="IPR004853">
    <property type="entry name" value="Sugar_P_trans_dom"/>
</dbReference>
<feature type="transmembrane region" description="Helical" evidence="5">
    <location>
        <begin position="251"/>
        <end position="272"/>
    </location>
</feature>
<feature type="transmembrane region" description="Helical" evidence="5">
    <location>
        <begin position="72"/>
        <end position="90"/>
    </location>
</feature>